<reference evidence="7" key="1">
    <citation type="submission" date="2022-04" db="EMBL/GenBank/DDBJ databases">
        <title>A functionally conserved STORR gene fusion in Papaver species that diverged 16.8 million years ago.</title>
        <authorList>
            <person name="Catania T."/>
        </authorList>
    </citation>
    <scope>NUCLEOTIDE SEQUENCE</scope>
    <source>
        <strain evidence="7">S-188037</strain>
    </source>
</reference>
<proteinExistence type="predicted"/>
<comment type="caution">
    <text evidence="7">The sequence shown here is derived from an EMBL/GenBank/DDBJ whole genome shotgun (WGS) entry which is preliminary data.</text>
</comment>
<gene>
    <name evidence="7" type="ORF">MKW98_021155</name>
</gene>
<dbReference type="SUPFAM" id="SSF57850">
    <property type="entry name" value="RING/U-box"/>
    <property type="match status" value="1"/>
</dbReference>
<evidence type="ECO:0000256" key="2">
    <source>
        <dbReference type="ARBA" id="ARBA00022771"/>
    </source>
</evidence>
<organism evidence="7 8">
    <name type="scientific">Papaver atlanticum</name>
    <dbReference type="NCBI Taxonomy" id="357466"/>
    <lineage>
        <taxon>Eukaryota</taxon>
        <taxon>Viridiplantae</taxon>
        <taxon>Streptophyta</taxon>
        <taxon>Embryophyta</taxon>
        <taxon>Tracheophyta</taxon>
        <taxon>Spermatophyta</taxon>
        <taxon>Magnoliopsida</taxon>
        <taxon>Ranunculales</taxon>
        <taxon>Papaveraceae</taxon>
        <taxon>Papaveroideae</taxon>
        <taxon>Papaver</taxon>
    </lineage>
</organism>
<protein>
    <recommendedName>
        <fullName evidence="6">RING-type domain-containing protein</fullName>
    </recommendedName>
</protein>
<evidence type="ECO:0000259" key="6">
    <source>
        <dbReference type="PROSITE" id="PS50089"/>
    </source>
</evidence>
<dbReference type="Proteomes" id="UP001202328">
    <property type="component" value="Unassembled WGS sequence"/>
</dbReference>
<dbReference type="Gene3D" id="3.30.40.10">
    <property type="entry name" value="Zinc/RING finger domain, C3HC4 (zinc finger)"/>
    <property type="match status" value="1"/>
</dbReference>
<keyword evidence="3" id="KW-0862">Zinc</keyword>
<evidence type="ECO:0000256" key="3">
    <source>
        <dbReference type="ARBA" id="ARBA00022833"/>
    </source>
</evidence>
<keyword evidence="5" id="KW-1133">Transmembrane helix</keyword>
<dbReference type="PANTHER" id="PTHR45969:SF33">
    <property type="entry name" value="RING ZINC FINGER PROTEIN-RELATED"/>
    <property type="match status" value="1"/>
</dbReference>
<dbReference type="InterPro" id="IPR001841">
    <property type="entry name" value="Znf_RING"/>
</dbReference>
<dbReference type="EMBL" id="JAJJMB010004025">
    <property type="protein sequence ID" value="KAI3944697.1"/>
    <property type="molecule type" value="Genomic_DNA"/>
</dbReference>
<keyword evidence="5" id="KW-0812">Transmembrane</keyword>
<dbReference type="GO" id="GO:0016567">
    <property type="term" value="P:protein ubiquitination"/>
    <property type="evidence" value="ECO:0007669"/>
    <property type="project" value="TreeGrafter"/>
</dbReference>
<evidence type="ECO:0000256" key="5">
    <source>
        <dbReference type="SAM" id="Phobius"/>
    </source>
</evidence>
<keyword evidence="5" id="KW-0472">Membrane</keyword>
<feature type="domain" description="RING-type" evidence="6">
    <location>
        <begin position="94"/>
        <end position="137"/>
    </location>
</feature>
<dbReference type="AlphaFoldDB" id="A0AAD4XSU9"/>
<dbReference type="GO" id="GO:0061630">
    <property type="term" value="F:ubiquitin protein ligase activity"/>
    <property type="evidence" value="ECO:0007669"/>
    <property type="project" value="TreeGrafter"/>
</dbReference>
<evidence type="ECO:0000313" key="8">
    <source>
        <dbReference type="Proteomes" id="UP001202328"/>
    </source>
</evidence>
<sequence>MAARNPKAQKFILLMIIYILSTIGIFIFFILQILGFVQFAELDDIILSHTYPQVKSYHSVEALANLMIKSTLPVVKFEDLILTSKINSRDQDCCAICLSEYEGQDEINFLPNCCHIFHGSCLDRWMINNHTTCPLCRTSSIPIQMNSGASKRE</sequence>
<evidence type="ECO:0000313" key="7">
    <source>
        <dbReference type="EMBL" id="KAI3944697.1"/>
    </source>
</evidence>
<keyword evidence="2 4" id="KW-0863">Zinc-finger</keyword>
<evidence type="ECO:0000256" key="1">
    <source>
        <dbReference type="ARBA" id="ARBA00022723"/>
    </source>
</evidence>
<dbReference type="PANTHER" id="PTHR45969">
    <property type="entry name" value="RING ZINC FINGER PROTEIN-RELATED"/>
    <property type="match status" value="1"/>
</dbReference>
<feature type="transmembrane region" description="Helical" evidence="5">
    <location>
        <begin position="12"/>
        <end position="37"/>
    </location>
</feature>
<dbReference type="GO" id="GO:0008270">
    <property type="term" value="F:zinc ion binding"/>
    <property type="evidence" value="ECO:0007669"/>
    <property type="project" value="UniProtKB-KW"/>
</dbReference>
<dbReference type="Pfam" id="PF13639">
    <property type="entry name" value="zf-RING_2"/>
    <property type="match status" value="1"/>
</dbReference>
<dbReference type="PROSITE" id="PS50089">
    <property type="entry name" value="ZF_RING_2"/>
    <property type="match status" value="1"/>
</dbReference>
<dbReference type="InterPro" id="IPR013083">
    <property type="entry name" value="Znf_RING/FYVE/PHD"/>
</dbReference>
<evidence type="ECO:0000256" key="4">
    <source>
        <dbReference type="PROSITE-ProRule" id="PRU00175"/>
    </source>
</evidence>
<name>A0AAD4XSU9_9MAGN</name>
<keyword evidence="1" id="KW-0479">Metal-binding</keyword>
<accession>A0AAD4XSU9</accession>
<dbReference type="SMART" id="SM00184">
    <property type="entry name" value="RING"/>
    <property type="match status" value="1"/>
</dbReference>
<keyword evidence="8" id="KW-1185">Reference proteome</keyword>